<name>A0A2P5A4Z0_PARAD</name>
<evidence type="ECO:0000313" key="2">
    <source>
        <dbReference type="EMBL" id="PON31607.1"/>
    </source>
</evidence>
<dbReference type="EMBL" id="JXTB01000981">
    <property type="protein sequence ID" value="PON31607.1"/>
    <property type="molecule type" value="Genomic_DNA"/>
</dbReference>
<feature type="compositionally biased region" description="Acidic residues" evidence="1">
    <location>
        <begin position="74"/>
        <end position="87"/>
    </location>
</feature>
<proteinExistence type="predicted"/>
<evidence type="ECO:0000256" key="1">
    <source>
        <dbReference type="SAM" id="MobiDB-lite"/>
    </source>
</evidence>
<feature type="region of interest" description="Disordered" evidence="1">
    <location>
        <begin position="70"/>
        <end position="98"/>
    </location>
</feature>
<keyword evidence="3" id="KW-1185">Reference proteome</keyword>
<accession>A0A2P5A4Z0</accession>
<protein>
    <submittedName>
        <fullName evidence="2">Uncharacterized protein</fullName>
    </submittedName>
</protein>
<reference evidence="3" key="1">
    <citation type="submission" date="2016-06" db="EMBL/GenBank/DDBJ databases">
        <title>Parallel loss of symbiosis genes in relatives of nitrogen-fixing non-legume Parasponia.</title>
        <authorList>
            <person name="Van Velzen R."/>
            <person name="Holmer R."/>
            <person name="Bu F."/>
            <person name="Rutten L."/>
            <person name="Van Zeijl A."/>
            <person name="Liu W."/>
            <person name="Santuari L."/>
            <person name="Cao Q."/>
            <person name="Sharma T."/>
            <person name="Shen D."/>
            <person name="Roswanjaya Y."/>
            <person name="Wardhani T."/>
            <person name="Kalhor M.S."/>
            <person name="Jansen J."/>
            <person name="Van den Hoogen J."/>
            <person name="Gungor B."/>
            <person name="Hartog M."/>
            <person name="Hontelez J."/>
            <person name="Verver J."/>
            <person name="Yang W.-C."/>
            <person name="Schijlen E."/>
            <person name="Repin R."/>
            <person name="Schilthuizen M."/>
            <person name="Schranz E."/>
            <person name="Heidstra R."/>
            <person name="Miyata K."/>
            <person name="Fedorova E."/>
            <person name="Kohlen W."/>
            <person name="Bisseling T."/>
            <person name="Smit S."/>
            <person name="Geurts R."/>
        </authorList>
    </citation>
    <scope>NUCLEOTIDE SEQUENCE [LARGE SCALE GENOMIC DNA]</scope>
    <source>
        <strain evidence="3">cv. WU1-14</strain>
    </source>
</reference>
<gene>
    <name evidence="2" type="ORF">PanWU01x14_368620</name>
</gene>
<evidence type="ECO:0000313" key="3">
    <source>
        <dbReference type="Proteomes" id="UP000237105"/>
    </source>
</evidence>
<dbReference type="AlphaFoldDB" id="A0A2P5A4Z0"/>
<sequence length="98" mass="10470">MLVETSKSFQTSFGDLSRSLSCVISPNSLMEPRSTSLLLQSMVVPHGDISVEGGDDGKLSIISNKLLEGHGQGEDESLEDIPDEPEFELGTMTGSGNR</sequence>
<dbReference type="Proteomes" id="UP000237105">
    <property type="component" value="Unassembled WGS sequence"/>
</dbReference>
<organism evidence="2 3">
    <name type="scientific">Parasponia andersonii</name>
    <name type="common">Sponia andersonii</name>
    <dbReference type="NCBI Taxonomy" id="3476"/>
    <lineage>
        <taxon>Eukaryota</taxon>
        <taxon>Viridiplantae</taxon>
        <taxon>Streptophyta</taxon>
        <taxon>Embryophyta</taxon>
        <taxon>Tracheophyta</taxon>
        <taxon>Spermatophyta</taxon>
        <taxon>Magnoliopsida</taxon>
        <taxon>eudicotyledons</taxon>
        <taxon>Gunneridae</taxon>
        <taxon>Pentapetalae</taxon>
        <taxon>rosids</taxon>
        <taxon>fabids</taxon>
        <taxon>Rosales</taxon>
        <taxon>Cannabaceae</taxon>
        <taxon>Parasponia</taxon>
    </lineage>
</organism>
<comment type="caution">
    <text evidence="2">The sequence shown here is derived from an EMBL/GenBank/DDBJ whole genome shotgun (WGS) entry which is preliminary data.</text>
</comment>